<feature type="domain" description="G-protein coupled receptors family 1 profile" evidence="6">
    <location>
        <begin position="47"/>
        <end position="322"/>
    </location>
</feature>
<dbReference type="GO" id="GO:0004930">
    <property type="term" value="F:G protein-coupled receptor activity"/>
    <property type="evidence" value="ECO:0007669"/>
    <property type="project" value="InterPro"/>
</dbReference>
<feature type="transmembrane region" description="Helical" evidence="5">
    <location>
        <begin position="302"/>
        <end position="325"/>
    </location>
</feature>
<feature type="transmembrane region" description="Helical" evidence="5">
    <location>
        <begin position="71"/>
        <end position="94"/>
    </location>
</feature>
<proteinExistence type="predicted"/>
<keyword evidence="3 5" id="KW-1133">Transmembrane helix</keyword>
<keyword evidence="2 5" id="KW-0812">Transmembrane</keyword>
<keyword evidence="4 5" id="KW-0472">Membrane</keyword>
<dbReference type="GO" id="GO:0016020">
    <property type="term" value="C:membrane"/>
    <property type="evidence" value="ECO:0007669"/>
    <property type="project" value="UniProtKB-SubCell"/>
</dbReference>
<dbReference type="PROSITE" id="PS50262">
    <property type="entry name" value="G_PROTEIN_RECEP_F1_2"/>
    <property type="match status" value="1"/>
</dbReference>
<dbReference type="InterPro" id="IPR017452">
    <property type="entry name" value="GPCR_Rhodpsn_7TM"/>
</dbReference>
<evidence type="ECO:0000259" key="6">
    <source>
        <dbReference type="PROSITE" id="PS50262"/>
    </source>
</evidence>
<accession>A0AAV4J094</accession>
<dbReference type="EMBL" id="BMAT01006586">
    <property type="protein sequence ID" value="GFS15369.1"/>
    <property type="molecule type" value="Genomic_DNA"/>
</dbReference>
<sequence>MALHNRTHLHIVFDPEIQLSPSAGDVAMYYIGLILKMYVNPLLGLGGIVINIINTFIFYKMGLSDGVTQNFLILSIFDGILAAAALVNSLSYILMNTIYTRGGPVAENLQAVFWASVVSWPFSQIVSCITTTVIAVVRCCCVAMPLRVKQVLTARRQLAAIAAFSLGVDSVLVYVFEPTHLVRFTNPSTNISQVAYEGARYDLLNIFTNIFLYITFVIVILCLIILIISLNRSSKFRDQSSKVSGANEKKGEKSREVRVVQTVILVAAIFIIFNTPTIVLSIVRQVTPGFSVRGHLRELYDFFIIFMETSLLLNVVANIFVYVGFNTRYRNILLESIGRSRSDAKLLKA</sequence>
<evidence type="ECO:0000256" key="2">
    <source>
        <dbReference type="ARBA" id="ARBA00022692"/>
    </source>
</evidence>
<name>A0AAV4J094_9GAST</name>
<comment type="caution">
    <text evidence="7">The sequence shown here is derived from an EMBL/GenBank/DDBJ whole genome shotgun (WGS) entry which is preliminary data.</text>
</comment>
<protein>
    <submittedName>
        <fullName evidence="7">Peptide receptor GPCR</fullName>
    </submittedName>
</protein>
<feature type="transmembrane region" description="Helical" evidence="5">
    <location>
        <begin position="259"/>
        <end position="282"/>
    </location>
</feature>
<feature type="transmembrane region" description="Helical" evidence="5">
    <location>
        <begin position="122"/>
        <end position="146"/>
    </location>
</feature>
<keyword evidence="7" id="KW-0675">Receptor</keyword>
<evidence type="ECO:0000313" key="8">
    <source>
        <dbReference type="Proteomes" id="UP000762676"/>
    </source>
</evidence>
<evidence type="ECO:0000313" key="7">
    <source>
        <dbReference type="EMBL" id="GFS15369.1"/>
    </source>
</evidence>
<dbReference type="InterPro" id="IPR000276">
    <property type="entry name" value="GPCR_Rhodpsn"/>
</dbReference>
<dbReference type="AlphaFoldDB" id="A0AAV4J094"/>
<dbReference type="Pfam" id="PF00001">
    <property type="entry name" value="7tm_1"/>
    <property type="match status" value="1"/>
</dbReference>
<feature type="transmembrane region" description="Helical" evidence="5">
    <location>
        <begin position="158"/>
        <end position="176"/>
    </location>
</feature>
<dbReference type="PANTHER" id="PTHR46641:SF18">
    <property type="entry name" value="G-PROTEIN COUPLED RECEPTORS FAMILY 1 PROFILE DOMAIN-CONTAINING PROTEIN"/>
    <property type="match status" value="1"/>
</dbReference>
<comment type="subcellular location">
    <subcellularLocation>
        <location evidence="1">Membrane</location>
    </subcellularLocation>
</comment>
<gene>
    <name evidence="7" type="ORF">ElyMa_003185200</name>
</gene>
<evidence type="ECO:0000256" key="1">
    <source>
        <dbReference type="ARBA" id="ARBA00004370"/>
    </source>
</evidence>
<evidence type="ECO:0000256" key="3">
    <source>
        <dbReference type="ARBA" id="ARBA00022989"/>
    </source>
</evidence>
<feature type="transmembrane region" description="Helical" evidence="5">
    <location>
        <begin position="38"/>
        <end position="59"/>
    </location>
</feature>
<organism evidence="7 8">
    <name type="scientific">Elysia marginata</name>
    <dbReference type="NCBI Taxonomy" id="1093978"/>
    <lineage>
        <taxon>Eukaryota</taxon>
        <taxon>Metazoa</taxon>
        <taxon>Spiralia</taxon>
        <taxon>Lophotrochozoa</taxon>
        <taxon>Mollusca</taxon>
        <taxon>Gastropoda</taxon>
        <taxon>Heterobranchia</taxon>
        <taxon>Euthyneura</taxon>
        <taxon>Panpulmonata</taxon>
        <taxon>Sacoglossa</taxon>
        <taxon>Placobranchoidea</taxon>
        <taxon>Plakobranchidae</taxon>
        <taxon>Elysia</taxon>
    </lineage>
</organism>
<evidence type="ECO:0000256" key="5">
    <source>
        <dbReference type="SAM" id="Phobius"/>
    </source>
</evidence>
<dbReference type="PANTHER" id="PTHR46641">
    <property type="entry name" value="FMRFAMIDE RECEPTOR-RELATED"/>
    <property type="match status" value="1"/>
</dbReference>
<dbReference type="SUPFAM" id="SSF81321">
    <property type="entry name" value="Family A G protein-coupled receptor-like"/>
    <property type="match status" value="1"/>
</dbReference>
<feature type="transmembrane region" description="Helical" evidence="5">
    <location>
        <begin position="210"/>
        <end position="230"/>
    </location>
</feature>
<evidence type="ECO:0000256" key="4">
    <source>
        <dbReference type="ARBA" id="ARBA00023136"/>
    </source>
</evidence>
<reference evidence="7 8" key="1">
    <citation type="journal article" date="2021" name="Elife">
        <title>Chloroplast acquisition without the gene transfer in kleptoplastic sea slugs, Plakobranchus ocellatus.</title>
        <authorList>
            <person name="Maeda T."/>
            <person name="Takahashi S."/>
            <person name="Yoshida T."/>
            <person name="Shimamura S."/>
            <person name="Takaki Y."/>
            <person name="Nagai Y."/>
            <person name="Toyoda A."/>
            <person name="Suzuki Y."/>
            <person name="Arimoto A."/>
            <person name="Ishii H."/>
            <person name="Satoh N."/>
            <person name="Nishiyama T."/>
            <person name="Hasebe M."/>
            <person name="Maruyama T."/>
            <person name="Minagawa J."/>
            <person name="Obokata J."/>
            <person name="Shigenobu S."/>
        </authorList>
    </citation>
    <scope>NUCLEOTIDE SEQUENCE [LARGE SCALE GENOMIC DNA]</scope>
</reference>
<dbReference type="Proteomes" id="UP000762676">
    <property type="component" value="Unassembled WGS sequence"/>
</dbReference>
<dbReference type="Gene3D" id="1.20.1070.10">
    <property type="entry name" value="Rhodopsin 7-helix transmembrane proteins"/>
    <property type="match status" value="1"/>
</dbReference>
<dbReference type="InterPro" id="IPR052954">
    <property type="entry name" value="GPCR-Ligand_Int"/>
</dbReference>
<keyword evidence="8" id="KW-1185">Reference proteome</keyword>